<dbReference type="InterPro" id="IPR000792">
    <property type="entry name" value="Tscrpt_reg_LuxR_C"/>
</dbReference>
<sequence>MWEERASRLRREITQLAAAGLGVSELHSAAIKLVERTISTEMTCWASIDPETQVISSMVSGANRIPAEYEPRLAEAEYSLEEPHTFAALARRGDTLARLSDLPGEDRWRSTRLHDIWEPLGIDEELRVMFRAGGVCWGGAGMVRSGVDFTARELEFLAAIEPAIGSATRLAMRSEAQGGTGPGRPALVLIGADGQLVGVTPDAREWQERLDAIAPGRFQVMMQIMASGSHSAETGYFRARLRDADGRWAVLQASTLIGGEEDQVAVSIEPVTGDQLIGLLLLAYDLSAREREICREVIGGHSTAEISHHLFISAHTVQDHLKSVFAKVGVRSRGELVARLRPENSDAHMDEVGRFARL</sequence>
<evidence type="ECO:0000313" key="6">
    <source>
        <dbReference type="Proteomes" id="UP000238217"/>
    </source>
</evidence>
<dbReference type="PRINTS" id="PR00038">
    <property type="entry name" value="HTHLUXR"/>
</dbReference>
<dbReference type="PANTHER" id="PTHR44688">
    <property type="entry name" value="DNA-BINDING TRANSCRIPTIONAL ACTIVATOR DEVR_DOSR"/>
    <property type="match status" value="1"/>
</dbReference>
<dbReference type="PANTHER" id="PTHR44688:SF16">
    <property type="entry name" value="DNA-BINDING TRANSCRIPTIONAL ACTIVATOR DEVR_DOSR"/>
    <property type="match status" value="1"/>
</dbReference>
<evidence type="ECO:0000256" key="2">
    <source>
        <dbReference type="ARBA" id="ARBA00023125"/>
    </source>
</evidence>
<keyword evidence="6" id="KW-1185">Reference proteome</keyword>
<dbReference type="InterPro" id="IPR016032">
    <property type="entry name" value="Sig_transdc_resp-reg_C-effctor"/>
</dbReference>
<name>A0A2T0YK94_9MICC</name>
<dbReference type="CDD" id="cd06170">
    <property type="entry name" value="LuxR_C_like"/>
    <property type="match status" value="1"/>
</dbReference>
<dbReference type="GO" id="GO:0003677">
    <property type="term" value="F:DNA binding"/>
    <property type="evidence" value="ECO:0007669"/>
    <property type="project" value="UniProtKB-KW"/>
</dbReference>
<dbReference type="PROSITE" id="PS00622">
    <property type="entry name" value="HTH_LUXR_1"/>
    <property type="match status" value="1"/>
</dbReference>
<feature type="domain" description="HTH luxR-type" evidence="4">
    <location>
        <begin position="279"/>
        <end position="344"/>
    </location>
</feature>
<dbReference type="Gene3D" id="1.10.10.10">
    <property type="entry name" value="Winged helix-like DNA-binding domain superfamily/Winged helix DNA-binding domain"/>
    <property type="match status" value="1"/>
</dbReference>
<dbReference type="EMBL" id="PVTY01000008">
    <property type="protein sequence ID" value="PRZ15621.1"/>
    <property type="molecule type" value="Genomic_DNA"/>
</dbReference>
<evidence type="ECO:0000313" key="5">
    <source>
        <dbReference type="EMBL" id="PRZ15621.1"/>
    </source>
</evidence>
<dbReference type="Proteomes" id="UP000238217">
    <property type="component" value="Unassembled WGS sequence"/>
</dbReference>
<evidence type="ECO:0000259" key="4">
    <source>
        <dbReference type="PROSITE" id="PS50043"/>
    </source>
</evidence>
<dbReference type="SUPFAM" id="SSF46894">
    <property type="entry name" value="C-terminal effector domain of the bipartite response regulators"/>
    <property type="match status" value="1"/>
</dbReference>
<dbReference type="GO" id="GO:0006355">
    <property type="term" value="P:regulation of DNA-templated transcription"/>
    <property type="evidence" value="ECO:0007669"/>
    <property type="project" value="InterPro"/>
</dbReference>
<keyword evidence="2 5" id="KW-0238">DNA-binding</keyword>
<gene>
    <name evidence="5" type="ORF">BCL67_10881</name>
</gene>
<keyword evidence="3" id="KW-0804">Transcription</keyword>
<evidence type="ECO:0000256" key="3">
    <source>
        <dbReference type="ARBA" id="ARBA00023163"/>
    </source>
</evidence>
<organism evidence="5 6">
    <name type="scientific">Nesterenkonia sandarakina</name>
    <dbReference type="NCBI Taxonomy" id="272918"/>
    <lineage>
        <taxon>Bacteria</taxon>
        <taxon>Bacillati</taxon>
        <taxon>Actinomycetota</taxon>
        <taxon>Actinomycetes</taxon>
        <taxon>Micrococcales</taxon>
        <taxon>Micrococcaceae</taxon>
        <taxon>Nesterenkonia</taxon>
    </lineage>
</organism>
<keyword evidence="1" id="KW-0805">Transcription regulation</keyword>
<dbReference type="PROSITE" id="PS50043">
    <property type="entry name" value="HTH_LUXR_2"/>
    <property type="match status" value="1"/>
</dbReference>
<dbReference type="RefSeq" id="WP_106122919.1">
    <property type="nucleotide sequence ID" value="NZ_PVTY01000008.1"/>
</dbReference>
<evidence type="ECO:0000256" key="1">
    <source>
        <dbReference type="ARBA" id="ARBA00023015"/>
    </source>
</evidence>
<accession>A0A2T0YK94</accession>
<dbReference type="SMART" id="SM00421">
    <property type="entry name" value="HTH_LUXR"/>
    <property type="match status" value="1"/>
</dbReference>
<reference evidence="5 6" key="1">
    <citation type="submission" date="2018-03" db="EMBL/GenBank/DDBJ databases">
        <title>Comparative analysis of microorganisms from saline springs in Andes Mountain Range, Colombia.</title>
        <authorList>
            <person name="Rubin E."/>
        </authorList>
    </citation>
    <scope>NUCLEOTIDE SEQUENCE [LARGE SCALE GENOMIC DNA]</scope>
    <source>
        <strain evidence="5 6">CG 35</strain>
    </source>
</reference>
<dbReference type="Pfam" id="PF00196">
    <property type="entry name" value="GerE"/>
    <property type="match status" value="1"/>
</dbReference>
<protein>
    <submittedName>
        <fullName evidence="5">DNA-binding CsgD family transcriptional regulator</fullName>
    </submittedName>
</protein>
<proteinExistence type="predicted"/>
<dbReference type="InterPro" id="IPR036388">
    <property type="entry name" value="WH-like_DNA-bd_sf"/>
</dbReference>
<comment type="caution">
    <text evidence="5">The sequence shown here is derived from an EMBL/GenBank/DDBJ whole genome shotgun (WGS) entry which is preliminary data.</text>
</comment>
<dbReference type="AlphaFoldDB" id="A0A2T0YK94"/>
<dbReference type="OrthoDB" id="9815744at2"/>